<feature type="domain" description="HTH araC/xylS-type" evidence="4">
    <location>
        <begin position="227"/>
        <end position="325"/>
    </location>
</feature>
<dbReference type="SUPFAM" id="SSF46689">
    <property type="entry name" value="Homeodomain-like"/>
    <property type="match status" value="1"/>
</dbReference>
<evidence type="ECO:0000256" key="1">
    <source>
        <dbReference type="ARBA" id="ARBA00023015"/>
    </source>
</evidence>
<protein>
    <submittedName>
        <fullName evidence="5">Transcriptional regulator</fullName>
    </submittedName>
</protein>
<accession>A0A0B8P1S7</accession>
<name>A0A0B8P1S7_9VIBR</name>
<evidence type="ECO:0000256" key="2">
    <source>
        <dbReference type="ARBA" id="ARBA00023125"/>
    </source>
</evidence>
<dbReference type="EMBL" id="BBSA01000001">
    <property type="protein sequence ID" value="GAM60176.1"/>
    <property type="molecule type" value="Genomic_DNA"/>
</dbReference>
<reference evidence="5 6" key="2">
    <citation type="submission" date="2015-01" db="EMBL/GenBank/DDBJ databases">
        <authorList>
            <consortium name="NBRP consortium"/>
            <person name="Sawabe T."/>
            <person name="Meirelles P."/>
            <person name="Feng G."/>
            <person name="Sayaka M."/>
            <person name="Hattori M."/>
            <person name="Ohkuma M."/>
        </authorList>
    </citation>
    <scope>NUCLEOTIDE SEQUENCE [LARGE SCALE GENOMIC DNA]</scope>
    <source>
        <strain evidence="5 6">JCM19232</strain>
    </source>
</reference>
<dbReference type="GO" id="GO:0003700">
    <property type="term" value="F:DNA-binding transcription factor activity"/>
    <property type="evidence" value="ECO:0007669"/>
    <property type="project" value="InterPro"/>
</dbReference>
<organism evidence="5 6">
    <name type="scientific">Vibrio ishigakensis</name>
    <dbReference type="NCBI Taxonomy" id="1481914"/>
    <lineage>
        <taxon>Bacteria</taxon>
        <taxon>Pseudomonadati</taxon>
        <taxon>Pseudomonadota</taxon>
        <taxon>Gammaproteobacteria</taxon>
        <taxon>Vibrionales</taxon>
        <taxon>Vibrionaceae</taxon>
        <taxon>Vibrio</taxon>
    </lineage>
</organism>
<dbReference type="AlphaFoldDB" id="A0A0B8P1S7"/>
<dbReference type="InterPro" id="IPR018060">
    <property type="entry name" value="HTH_AraC"/>
</dbReference>
<comment type="caution">
    <text evidence="5">The sequence shown here is derived from an EMBL/GenBank/DDBJ whole genome shotgun (WGS) entry which is preliminary data.</text>
</comment>
<reference evidence="5 6" key="1">
    <citation type="submission" date="2015-01" db="EMBL/GenBank/DDBJ databases">
        <title>Vibrio sp. C5 JCM 19232 whole genome shotgun sequence.</title>
        <authorList>
            <person name="Sawabe T."/>
            <person name="Meirelles P."/>
            <person name="Feng G."/>
            <person name="Sayaka M."/>
            <person name="Hattori M."/>
            <person name="Ohkuma M."/>
        </authorList>
    </citation>
    <scope>NUCLEOTIDE SEQUENCE [LARGE SCALE GENOMIC DNA]</scope>
    <source>
        <strain evidence="5 6">JCM19232</strain>
    </source>
</reference>
<dbReference type="Proteomes" id="UP000031670">
    <property type="component" value="Unassembled WGS sequence"/>
</dbReference>
<dbReference type="PANTHER" id="PTHR47894">
    <property type="entry name" value="HTH-TYPE TRANSCRIPTIONAL REGULATOR GADX"/>
    <property type="match status" value="1"/>
</dbReference>
<evidence type="ECO:0000313" key="5">
    <source>
        <dbReference type="EMBL" id="GAM60176.1"/>
    </source>
</evidence>
<keyword evidence="3" id="KW-0804">Transcription</keyword>
<dbReference type="PANTHER" id="PTHR47894:SF4">
    <property type="entry name" value="HTH-TYPE TRANSCRIPTIONAL REGULATOR GADX"/>
    <property type="match status" value="1"/>
</dbReference>
<dbReference type="SMART" id="SM00342">
    <property type="entry name" value="HTH_ARAC"/>
    <property type="match status" value="1"/>
</dbReference>
<dbReference type="GO" id="GO:0000976">
    <property type="term" value="F:transcription cis-regulatory region binding"/>
    <property type="evidence" value="ECO:0007669"/>
    <property type="project" value="TreeGrafter"/>
</dbReference>
<evidence type="ECO:0000259" key="4">
    <source>
        <dbReference type="PROSITE" id="PS01124"/>
    </source>
</evidence>
<keyword evidence="1" id="KW-0805">Transcription regulation</keyword>
<dbReference type="PROSITE" id="PS01124">
    <property type="entry name" value="HTH_ARAC_FAMILY_2"/>
    <property type="match status" value="1"/>
</dbReference>
<evidence type="ECO:0000313" key="6">
    <source>
        <dbReference type="Proteomes" id="UP000031670"/>
    </source>
</evidence>
<sequence length="331" mass="37799">MPKKTPFIPLIKADQVATYVDYVSNYEKQAYKSLSDTNLPFELGKHVQHGYVGREVVKTMVDRLANSLTKETFVRMIVACCKINAVKMTKGKRLEGTIRSALAQLGEQISIDSTDTKIVLEQKPGYCWFYFKREGKAVVGDDIIGVLMILNLVQLLTGLNWLPEVITLRGNVSSKVDMAINYRHIEYKKDHKYSGLYIPDRLLDSQISEPVTNAIYTDYYDLHTFKYSLKKLLEPYISGATPTVAQAAQYANMSVRTLQRRLSEEGFSYSDVIFELVDEMTCDALINSDESISDLSYRLGYSHGSHMIRAFKKKFELTPKQFRDKYRVVAN</sequence>
<keyword evidence="2" id="KW-0238">DNA-binding</keyword>
<dbReference type="GO" id="GO:0005829">
    <property type="term" value="C:cytosol"/>
    <property type="evidence" value="ECO:0007669"/>
    <property type="project" value="TreeGrafter"/>
</dbReference>
<gene>
    <name evidence="5" type="ORF">JCM19232_509</name>
</gene>
<dbReference type="InterPro" id="IPR009057">
    <property type="entry name" value="Homeodomain-like_sf"/>
</dbReference>
<proteinExistence type="predicted"/>
<dbReference type="Gene3D" id="1.10.10.60">
    <property type="entry name" value="Homeodomain-like"/>
    <property type="match status" value="1"/>
</dbReference>
<evidence type="ECO:0000256" key="3">
    <source>
        <dbReference type="ARBA" id="ARBA00023163"/>
    </source>
</evidence>
<dbReference type="Pfam" id="PF12833">
    <property type="entry name" value="HTH_18"/>
    <property type="match status" value="1"/>
</dbReference>